<accession>A0A512DRT5</accession>
<feature type="domain" description="Sulphur oxidation protein SoxZ" evidence="1">
    <location>
        <begin position="142"/>
        <end position="221"/>
    </location>
</feature>
<gene>
    <name evidence="3" type="ORF">SAE02_33460</name>
</gene>
<name>A0A512DRT5_9PROT</name>
<dbReference type="Proteomes" id="UP000321523">
    <property type="component" value="Unassembled WGS sequence"/>
</dbReference>
<comment type="caution">
    <text evidence="3">The sequence shown here is derived from an EMBL/GenBank/DDBJ whole genome shotgun (WGS) entry which is preliminary data.</text>
</comment>
<feature type="domain" description="Ig-like SoxY" evidence="2">
    <location>
        <begin position="11"/>
        <end position="115"/>
    </location>
</feature>
<reference evidence="3 4" key="1">
    <citation type="submission" date="2019-07" db="EMBL/GenBank/DDBJ databases">
        <title>Whole genome shotgun sequence of Skermanella aerolata NBRC 106429.</title>
        <authorList>
            <person name="Hosoyama A."/>
            <person name="Uohara A."/>
            <person name="Ohji S."/>
            <person name="Ichikawa N."/>
        </authorList>
    </citation>
    <scope>NUCLEOTIDE SEQUENCE [LARGE SCALE GENOMIC DNA]</scope>
    <source>
        <strain evidence="3 4">NBRC 106429</strain>
    </source>
</reference>
<dbReference type="InterPro" id="IPR013783">
    <property type="entry name" value="Ig-like_fold"/>
</dbReference>
<organism evidence="3 4">
    <name type="scientific">Skermanella aerolata</name>
    <dbReference type="NCBI Taxonomy" id="393310"/>
    <lineage>
        <taxon>Bacteria</taxon>
        <taxon>Pseudomonadati</taxon>
        <taxon>Pseudomonadota</taxon>
        <taxon>Alphaproteobacteria</taxon>
        <taxon>Rhodospirillales</taxon>
        <taxon>Azospirillaceae</taxon>
        <taxon>Skermanella</taxon>
    </lineage>
</organism>
<dbReference type="InterPro" id="IPR014880">
    <property type="entry name" value="SoxZ_dom"/>
</dbReference>
<keyword evidence="4" id="KW-1185">Reference proteome</keyword>
<proteinExistence type="predicted"/>
<dbReference type="Pfam" id="PF08770">
    <property type="entry name" value="SoxZ"/>
    <property type="match status" value="1"/>
</dbReference>
<dbReference type="NCBIfam" id="TIGR04557">
    <property type="entry name" value="fuse_rel_SoxYZ"/>
    <property type="match status" value="1"/>
</dbReference>
<protein>
    <recommendedName>
        <fullName evidence="5">Quinoprotein dehydrogenase-associated SoxYZ-like carrier</fullName>
    </recommendedName>
</protein>
<sequence length="237" mass="25453">MMWDDMRAVILGGGDVVFDQRVRVTAPANAEDALNVPVMVDASGLDAEDEVEEIVVFADMNPIPRILNYRPAGAKPLIGFRLKLQQATPIRAAARTRDGVWHVGGVFVDAAGGGCTSPALAHSDPQWERHLGEVQARAWAPAADGGVRVRFRVRHPMDTGLAPGIPAFYLESLAVRDGDARDLGQIDLFEPVSENPVFTLEVSPSAGSRSLCLTGRDNNGTPVLADIPLSWRQSALP</sequence>
<dbReference type="Gene3D" id="2.60.40.2470">
    <property type="entry name" value="SoxY domain"/>
    <property type="match status" value="1"/>
</dbReference>
<evidence type="ECO:0000259" key="1">
    <source>
        <dbReference type="Pfam" id="PF08770"/>
    </source>
</evidence>
<dbReference type="AlphaFoldDB" id="A0A512DRT5"/>
<evidence type="ECO:0000259" key="2">
    <source>
        <dbReference type="Pfam" id="PF13501"/>
    </source>
</evidence>
<dbReference type="InterPro" id="IPR038162">
    <property type="entry name" value="SoxY_sf"/>
</dbReference>
<dbReference type="EMBL" id="BJYZ01000014">
    <property type="protein sequence ID" value="GEO39198.1"/>
    <property type="molecule type" value="Genomic_DNA"/>
</dbReference>
<evidence type="ECO:0008006" key="5">
    <source>
        <dbReference type="Google" id="ProtNLM"/>
    </source>
</evidence>
<dbReference type="SUPFAM" id="SSF81296">
    <property type="entry name" value="E set domains"/>
    <property type="match status" value="1"/>
</dbReference>
<dbReference type="InterPro" id="IPR032711">
    <property type="entry name" value="SoxY"/>
</dbReference>
<dbReference type="Pfam" id="PF13501">
    <property type="entry name" value="SoxY"/>
    <property type="match status" value="1"/>
</dbReference>
<dbReference type="Gene3D" id="2.60.40.10">
    <property type="entry name" value="Immunoglobulins"/>
    <property type="match status" value="1"/>
</dbReference>
<evidence type="ECO:0000313" key="3">
    <source>
        <dbReference type="EMBL" id="GEO39198.1"/>
    </source>
</evidence>
<evidence type="ECO:0000313" key="4">
    <source>
        <dbReference type="Proteomes" id="UP000321523"/>
    </source>
</evidence>
<dbReference type="InterPro" id="IPR014756">
    <property type="entry name" value="Ig_E-set"/>
</dbReference>
<dbReference type="InterPro" id="IPR030831">
    <property type="entry name" value="Fuse-rel_SoxYZ"/>
</dbReference>